<dbReference type="SMART" id="SM00422">
    <property type="entry name" value="HTH_MERR"/>
    <property type="match status" value="1"/>
</dbReference>
<dbReference type="AlphaFoldDB" id="A0A918TF27"/>
<dbReference type="GO" id="GO:0003677">
    <property type="term" value="F:DNA binding"/>
    <property type="evidence" value="ECO:0007669"/>
    <property type="project" value="UniProtKB-KW"/>
</dbReference>
<dbReference type="RefSeq" id="WP_189409772.1">
    <property type="nucleotide sequence ID" value="NZ_BMYJ01000001.1"/>
</dbReference>
<dbReference type="InterPro" id="IPR047057">
    <property type="entry name" value="MerR_fam"/>
</dbReference>
<keyword evidence="1" id="KW-0479">Metal-binding</keyword>
<name>A0A918TF27_9RHOB</name>
<keyword evidence="3" id="KW-0411">Iron-sulfur</keyword>
<evidence type="ECO:0000256" key="4">
    <source>
        <dbReference type="ARBA" id="ARBA00023125"/>
    </source>
</evidence>
<evidence type="ECO:0000259" key="6">
    <source>
        <dbReference type="PROSITE" id="PS50943"/>
    </source>
</evidence>
<dbReference type="GO" id="GO:0003700">
    <property type="term" value="F:DNA-binding transcription factor activity"/>
    <property type="evidence" value="ECO:0007669"/>
    <property type="project" value="InterPro"/>
</dbReference>
<evidence type="ECO:0000256" key="2">
    <source>
        <dbReference type="ARBA" id="ARBA00023004"/>
    </source>
</evidence>
<keyword evidence="4" id="KW-0238">DNA-binding</keyword>
<dbReference type="EMBL" id="BMYJ01000001">
    <property type="protein sequence ID" value="GHC45345.1"/>
    <property type="molecule type" value="Genomic_DNA"/>
</dbReference>
<evidence type="ECO:0000256" key="3">
    <source>
        <dbReference type="ARBA" id="ARBA00023014"/>
    </source>
</evidence>
<dbReference type="PROSITE" id="PS50943">
    <property type="entry name" value="HTH_CROC1"/>
    <property type="match status" value="1"/>
</dbReference>
<reference evidence="7" key="2">
    <citation type="submission" date="2020-09" db="EMBL/GenBank/DDBJ databases">
        <authorList>
            <person name="Sun Q."/>
            <person name="Kim S."/>
        </authorList>
    </citation>
    <scope>NUCLEOTIDE SEQUENCE</scope>
    <source>
        <strain evidence="7">KCTC 23310</strain>
    </source>
</reference>
<dbReference type="Pfam" id="PF13411">
    <property type="entry name" value="MerR_1"/>
    <property type="match status" value="1"/>
</dbReference>
<comment type="caution">
    <text evidence="7">The sequence shown here is derived from an EMBL/GenBank/DDBJ whole genome shotgun (WGS) entry which is preliminary data.</text>
</comment>
<organism evidence="7 8">
    <name type="scientific">Neogemmobacter tilapiae</name>
    <dbReference type="NCBI Taxonomy" id="875041"/>
    <lineage>
        <taxon>Bacteria</taxon>
        <taxon>Pseudomonadati</taxon>
        <taxon>Pseudomonadota</taxon>
        <taxon>Alphaproteobacteria</taxon>
        <taxon>Rhodobacterales</taxon>
        <taxon>Paracoccaceae</taxon>
        <taxon>Neogemmobacter</taxon>
    </lineage>
</organism>
<dbReference type="InterPro" id="IPR009061">
    <property type="entry name" value="DNA-bd_dom_put_sf"/>
</dbReference>
<accession>A0A918TF27</accession>
<keyword evidence="2" id="KW-0408">Iron</keyword>
<dbReference type="InterPro" id="IPR001387">
    <property type="entry name" value="Cro/C1-type_HTH"/>
</dbReference>
<protein>
    <submittedName>
        <fullName evidence="7">Redox-sensitive transcriptional activator SoxR</fullName>
    </submittedName>
</protein>
<dbReference type="PRINTS" id="PR00040">
    <property type="entry name" value="HTHMERR"/>
</dbReference>
<feature type="domain" description="HTH cro/C1-type" evidence="6">
    <location>
        <begin position="2"/>
        <end position="27"/>
    </location>
</feature>
<evidence type="ECO:0000313" key="8">
    <source>
        <dbReference type="Proteomes" id="UP000638981"/>
    </source>
</evidence>
<dbReference type="NCBIfam" id="TIGR01950">
    <property type="entry name" value="SoxR"/>
    <property type="match status" value="1"/>
</dbReference>
<dbReference type="Gene3D" id="1.10.1660.10">
    <property type="match status" value="1"/>
</dbReference>
<dbReference type="PROSITE" id="PS00552">
    <property type="entry name" value="HTH_MERR_1"/>
    <property type="match status" value="1"/>
</dbReference>
<dbReference type="SUPFAM" id="SSF46955">
    <property type="entry name" value="Putative DNA-binding domain"/>
    <property type="match status" value="1"/>
</dbReference>
<evidence type="ECO:0000313" key="7">
    <source>
        <dbReference type="EMBL" id="GHC45345.1"/>
    </source>
</evidence>
<dbReference type="InterPro" id="IPR010211">
    <property type="entry name" value="Redox-sen_tscrpt-act_SoxR"/>
</dbReference>
<dbReference type="PROSITE" id="PS50937">
    <property type="entry name" value="HTH_MERR_2"/>
    <property type="match status" value="1"/>
</dbReference>
<feature type="domain" description="HTH merR-type" evidence="5">
    <location>
        <begin position="5"/>
        <end position="73"/>
    </location>
</feature>
<evidence type="ECO:0000256" key="1">
    <source>
        <dbReference type="ARBA" id="ARBA00022714"/>
    </source>
</evidence>
<sequence length="145" mass="15613">MKAHGLTIGDLAARTGLAVSAIRHYESMGILSPLRNAGGHRRYDRSDLRRLSYAMVAQGLGLSLARIAESLRHLPQGRAPSRQDWTAISTDIRADLESRIAQLTALRDRLDGCIGCGCLSLELCALHNPADIKGQQGPGARSLCV</sequence>
<dbReference type="InterPro" id="IPR000551">
    <property type="entry name" value="MerR-type_HTH_dom"/>
</dbReference>
<keyword evidence="1" id="KW-0001">2Fe-2S</keyword>
<reference evidence="7" key="1">
    <citation type="journal article" date="2014" name="Int. J. Syst. Evol. Microbiol.">
        <title>Complete genome sequence of Corynebacterium casei LMG S-19264T (=DSM 44701T), isolated from a smear-ripened cheese.</title>
        <authorList>
            <consortium name="US DOE Joint Genome Institute (JGI-PGF)"/>
            <person name="Walter F."/>
            <person name="Albersmeier A."/>
            <person name="Kalinowski J."/>
            <person name="Ruckert C."/>
        </authorList>
    </citation>
    <scope>NUCLEOTIDE SEQUENCE</scope>
    <source>
        <strain evidence="7">KCTC 23310</strain>
    </source>
</reference>
<dbReference type="PANTHER" id="PTHR30204">
    <property type="entry name" value="REDOX-CYCLING DRUG-SENSING TRANSCRIPTIONAL ACTIVATOR SOXR"/>
    <property type="match status" value="1"/>
</dbReference>
<dbReference type="GO" id="GO:0006979">
    <property type="term" value="P:response to oxidative stress"/>
    <property type="evidence" value="ECO:0007669"/>
    <property type="project" value="InterPro"/>
</dbReference>
<gene>
    <name evidence="7" type="primary">soxR</name>
    <name evidence="7" type="ORF">GCM10007315_03410</name>
</gene>
<dbReference type="GO" id="GO:0051537">
    <property type="term" value="F:2 iron, 2 sulfur cluster binding"/>
    <property type="evidence" value="ECO:0007669"/>
    <property type="project" value="UniProtKB-KW"/>
</dbReference>
<proteinExistence type="predicted"/>
<dbReference type="Proteomes" id="UP000638981">
    <property type="component" value="Unassembled WGS sequence"/>
</dbReference>
<dbReference type="PANTHER" id="PTHR30204:SF0">
    <property type="entry name" value="REDOX-SENSITIVE TRANSCRIPTIONAL ACTIVATOR SOXR"/>
    <property type="match status" value="1"/>
</dbReference>
<evidence type="ECO:0000259" key="5">
    <source>
        <dbReference type="PROSITE" id="PS50937"/>
    </source>
</evidence>
<keyword evidence="8" id="KW-1185">Reference proteome</keyword>